<dbReference type="HOGENOM" id="CLU_1626833_0_0_1"/>
<evidence type="ECO:0000313" key="4">
    <source>
        <dbReference type="EMBL" id="EGS19591.1"/>
    </source>
</evidence>
<keyword evidence="2" id="KW-0472">Membrane</keyword>
<dbReference type="AlphaFoldDB" id="G0SA19"/>
<accession>G0SA19</accession>
<feature type="transmembrane region" description="Helical" evidence="2">
    <location>
        <begin position="92"/>
        <end position="109"/>
    </location>
</feature>
<proteinExistence type="predicted"/>
<evidence type="ECO:0000256" key="2">
    <source>
        <dbReference type="SAM" id="Phobius"/>
    </source>
</evidence>
<keyword evidence="2" id="KW-0812">Transmembrane</keyword>
<dbReference type="RefSeq" id="XP_006694476.1">
    <property type="nucleotide sequence ID" value="XM_006694413.1"/>
</dbReference>
<evidence type="ECO:0000256" key="3">
    <source>
        <dbReference type="SAM" id="SignalP"/>
    </source>
</evidence>
<gene>
    <name evidence="4" type="ORF">CTHT_0040690</name>
</gene>
<protein>
    <submittedName>
        <fullName evidence="4">Uncharacterized protein</fullName>
    </submittedName>
</protein>
<dbReference type="KEGG" id="cthr:CTHT_0040690"/>
<evidence type="ECO:0000313" key="5">
    <source>
        <dbReference type="Proteomes" id="UP000008066"/>
    </source>
</evidence>
<dbReference type="GeneID" id="18258107"/>
<feature type="chain" id="PRO_5003408940" evidence="3">
    <location>
        <begin position="31"/>
        <end position="163"/>
    </location>
</feature>
<dbReference type="Proteomes" id="UP000008066">
    <property type="component" value="Unassembled WGS sequence"/>
</dbReference>
<keyword evidence="2" id="KW-1133">Transmembrane helix</keyword>
<keyword evidence="3" id="KW-0732">Signal</keyword>
<feature type="signal peptide" evidence="3">
    <location>
        <begin position="1"/>
        <end position="30"/>
    </location>
</feature>
<organism evidence="5">
    <name type="scientific">Chaetomium thermophilum (strain DSM 1495 / CBS 144.50 / IMI 039719)</name>
    <name type="common">Thermochaetoides thermophila</name>
    <dbReference type="NCBI Taxonomy" id="759272"/>
    <lineage>
        <taxon>Eukaryota</taxon>
        <taxon>Fungi</taxon>
        <taxon>Dikarya</taxon>
        <taxon>Ascomycota</taxon>
        <taxon>Pezizomycotina</taxon>
        <taxon>Sordariomycetes</taxon>
        <taxon>Sordariomycetidae</taxon>
        <taxon>Sordariales</taxon>
        <taxon>Chaetomiaceae</taxon>
        <taxon>Thermochaetoides</taxon>
    </lineage>
</organism>
<reference evidence="4 5" key="1">
    <citation type="journal article" date="2011" name="Cell">
        <title>Insight into structure and assembly of the nuclear pore complex by utilizing the genome of a eukaryotic thermophile.</title>
        <authorList>
            <person name="Amlacher S."/>
            <person name="Sarges P."/>
            <person name="Flemming D."/>
            <person name="van Noort V."/>
            <person name="Kunze R."/>
            <person name="Devos D.P."/>
            <person name="Arumugam M."/>
            <person name="Bork P."/>
            <person name="Hurt E."/>
        </authorList>
    </citation>
    <scope>NUCLEOTIDE SEQUENCE [LARGE SCALE GENOMIC DNA]</scope>
    <source>
        <strain evidence="5">DSM 1495 / CBS 144.50 / IMI 039719</strain>
    </source>
</reference>
<sequence length="163" mass="16985">MAATAHAPTPAPTIHVIATSALVRLTLVDATIVITFELAMTVEDAVSTGDRSSSPERHHRHRRKNSAAQAPTATVAIAAAVTIAAWRVVVRLLMIIALIAAAVIASRLGETPVAKALASISIIPPAAILSVALPRTPSTLPNSNPKLEAYRLNASKLTRPSLS</sequence>
<keyword evidence="5" id="KW-1185">Reference proteome</keyword>
<dbReference type="EMBL" id="GL988043">
    <property type="protein sequence ID" value="EGS19591.1"/>
    <property type="molecule type" value="Genomic_DNA"/>
</dbReference>
<name>G0SA19_CHATD</name>
<feature type="region of interest" description="Disordered" evidence="1">
    <location>
        <begin position="47"/>
        <end position="68"/>
    </location>
</feature>
<evidence type="ECO:0000256" key="1">
    <source>
        <dbReference type="SAM" id="MobiDB-lite"/>
    </source>
</evidence>